<dbReference type="PANTHER" id="PTHR11058:SF9">
    <property type="entry name" value="NADH-UBIQUINONE OXIDOREDUCTASE CHAIN 3"/>
    <property type="match status" value="1"/>
</dbReference>
<dbReference type="RefSeq" id="YP_009433276.1">
    <property type="nucleotide sequence ID" value="NC_036012.1"/>
</dbReference>
<gene>
    <name evidence="10" type="primary">ND3</name>
</gene>
<name>A0A342CF92_9HEMI</name>
<evidence type="ECO:0000313" key="10">
    <source>
        <dbReference type="EMBL" id="AGO28045.1"/>
    </source>
</evidence>
<keyword evidence="9" id="KW-0830">Ubiquinone</keyword>
<evidence type="ECO:0000256" key="9">
    <source>
        <dbReference type="RuleBase" id="RU003640"/>
    </source>
</evidence>
<keyword evidence="7 9" id="KW-0472">Membrane</keyword>
<feature type="transmembrane region" description="Helical" evidence="9">
    <location>
        <begin position="57"/>
        <end position="80"/>
    </location>
</feature>
<dbReference type="PANTHER" id="PTHR11058">
    <property type="entry name" value="NADH-UBIQUINONE OXIDOREDUCTASE CHAIN 3"/>
    <property type="match status" value="1"/>
</dbReference>
<keyword evidence="9 10" id="KW-0496">Mitochondrion</keyword>
<evidence type="ECO:0000256" key="7">
    <source>
        <dbReference type="ARBA" id="ARBA00023136"/>
    </source>
</evidence>
<dbReference type="GeneID" id="34682609"/>
<proteinExistence type="inferred from homology"/>
<dbReference type="AlphaFoldDB" id="A0A342CF92"/>
<dbReference type="CTD" id="4537"/>
<dbReference type="GO" id="GO:0008137">
    <property type="term" value="F:NADH dehydrogenase (ubiquinone) activity"/>
    <property type="evidence" value="ECO:0007669"/>
    <property type="project" value="UniProtKB-UniRule"/>
</dbReference>
<dbReference type="InterPro" id="IPR000440">
    <property type="entry name" value="NADH_UbQ/plastoQ_OxRdtase_su3"/>
</dbReference>
<dbReference type="Gene3D" id="1.20.58.1610">
    <property type="entry name" value="NADH:ubiquinone/plastoquinone oxidoreductase, chain 3"/>
    <property type="match status" value="1"/>
</dbReference>
<keyword evidence="9" id="KW-1278">Translocase</keyword>
<evidence type="ECO:0000256" key="8">
    <source>
        <dbReference type="ARBA" id="ARBA00049551"/>
    </source>
</evidence>
<dbReference type="Pfam" id="PF00507">
    <property type="entry name" value="Oxidored_q4"/>
    <property type="match status" value="1"/>
</dbReference>
<accession>A0A342CF92</accession>
<dbReference type="EC" id="7.1.1.2" evidence="9"/>
<dbReference type="GO" id="GO:0030964">
    <property type="term" value="C:NADH dehydrogenase complex"/>
    <property type="evidence" value="ECO:0007669"/>
    <property type="project" value="TreeGrafter"/>
</dbReference>
<keyword evidence="9" id="KW-0520">NAD</keyword>
<comment type="similarity">
    <text evidence="2 9">Belongs to the complex I subunit 3 family.</text>
</comment>
<evidence type="ECO:0000256" key="4">
    <source>
        <dbReference type="ARBA" id="ARBA00022448"/>
    </source>
</evidence>
<keyword evidence="4 9" id="KW-0813">Transport</keyword>
<evidence type="ECO:0000256" key="6">
    <source>
        <dbReference type="ARBA" id="ARBA00022989"/>
    </source>
</evidence>
<reference evidence="10" key="1">
    <citation type="submission" date="2013-04" db="EMBL/GenBank/DDBJ databases">
        <authorList>
            <person name="Siti Noraziah A.Z."/>
            <person name="Nazlina I."/>
        </authorList>
    </citation>
    <scope>NUCLEOTIDE SEQUENCE</scope>
</reference>
<keyword evidence="5 9" id="KW-0812">Transmembrane</keyword>
<protein>
    <recommendedName>
        <fullName evidence="3 9">NADH-ubiquinone oxidoreductase chain 3</fullName>
        <ecNumber evidence="9">7.1.1.2</ecNumber>
    </recommendedName>
</protein>
<geneLocation type="mitochondrion" evidence="10"/>
<feature type="transmembrane region" description="Helical" evidence="9">
    <location>
        <begin position="86"/>
        <end position="105"/>
    </location>
</feature>
<organism evidence="10">
    <name type="scientific">Carcinocoris binghami</name>
    <dbReference type="NCBI Taxonomy" id="1347739"/>
    <lineage>
        <taxon>Eukaryota</taxon>
        <taxon>Metazoa</taxon>
        <taxon>Ecdysozoa</taxon>
        <taxon>Arthropoda</taxon>
        <taxon>Hexapoda</taxon>
        <taxon>Insecta</taxon>
        <taxon>Pterygota</taxon>
        <taxon>Neoptera</taxon>
        <taxon>Paraneoptera</taxon>
        <taxon>Hemiptera</taxon>
        <taxon>Heteroptera</taxon>
        <taxon>Panheteroptera</taxon>
        <taxon>Cimicomorpha</taxon>
        <taxon>Phymatidae</taxon>
        <taxon>Phymatinae</taxon>
        <taxon>Carcinocoris</taxon>
    </lineage>
</organism>
<dbReference type="GO" id="GO:0031966">
    <property type="term" value="C:mitochondrial membrane"/>
    <property type="evidence" value="ECO:0007669"/>
    <property type="project" value="UniProtKB-SubCell"/>
</dbReference>
<comment type="function">
    <text evidence="9">Core subunit of the mitochondrial membrane respiratory chain NADH dehydrogenase (Complex I) which catalyzes electron transfer from NADH through the respiratory chain, using ubiquinone as an electron acceptor. Essential for the catalytic activity of complex I.</text>
</comment>
<keyword evidence="9" id="KW-0679">Respiratory chain</keyword>
<keyword evidence="9" id="KW-0249">Electron transport</keyword>
<comment type="catalytic activity">
    <reaction evidence="8 9">
        <text>a ubiquinone + NADH + 5 H(+)(in) = a ubiquinol + NAD(+) + 4 H(+)(out)</text>
        <dbReference type="Rhea" id="RHEA:29091"/>
        <dbReference type="Rhea" id="RHEA-COMP:9565"/>
        <dbReference type="Rhea" id="RHEA-COMP:9566"/>
        <dbReference type="ChEBI" id="CHEBI:15378"/>
        <dbReference type="ChEBI" id="CHEBI:16389"/>
        <dbReference type="ChEBI" id="CHEBI:17976"/>
        <dbReference type="ChEBI" id="CHEBI:57540"/>
        <dbReference type="ChEBI" id="CHEBI:57945"/>
        <dbReference type="EC" id="7.1.1.2"/>
    </reaction>
</comment>
<evidence type="ECO:0000256" key="3">
    <source>
        <dbReference type="ARBA" id="ARBA00021007"/>
    </source>
</evidence>
<comment type="subcellular location">
    <subcellularLocation>
        <location evidence="1">Membrane</location>
    </subcellularLocation>
    <subcellularLocation>
        <location evidence="9">Mitochondrion membrane</location>
        <topology evidence="9">Multi-pass membrane protein</topology>
    </subcellularLocation>
</comment>
<dbReference type="EMBL" id="KC887531">
    <property type="protein sequence ID" value="AGO28045.1"/>
    <property type="molecule type" value="Genomic_DNA"/>
</dbReference>
<reference evidence="10" key="2">
    <citation type="journal article" date="2017" name="Proc. R. Soc. B">
        <title>Mitochondrial phylogenomics of Hemiptera reveals adaptive innovations driving the diversification of true bugs.</title>
        <authorList>
            <person name="Li H."/>
            <person name="Leavengood J.M.Jr."/>
            <person name="Chapman E.G."/>
            <person name="Burkhardt D."/>
            <person name="Song F."/>
            <person name="Jiang P."/>
            <person name="Liu J."/>
            <person name="Zhou X."/>
            <person name="Cai W."/>
        </authorList>
    </citation>
    <scope>NUCLEOTIDE SEQUENCE</scope>
</reference>
<evidence type="ECO:0000256" key="5">
    <source>
        <dbReference type="ARBA" id="ARBA00022692"/>
    </source>
</evidence>
<evidence type="ECO:0000256" key="2">
    <source>
        <dbReference type="ARBA" id="ARBA00008472"/>
    </source>
</evidence>
<feature type="transmembrane region" description="Helical" evidence="9">
    <location>
        <begin position="6"/>
        <end position="26"/>
    </location>
</feature>
<evidence type="ECO:0000256" key="1">
    <source>
        <dbReference type="ARBA" id="ARBA00004370"/>
    </source>
</evidence>
<keyword evidence="6 9" id="KW-1133">Transmembrane helix</keyword>
<dbReference type="InterPro" id="IPR038430">
    <property type="entry name" value="NDAH_ubi_oxred_su3_sf"/>
</dbReference>
<sequence length="117" mass="13189">MLITATSSLLSLTIAVILINVCSVISKKSSLDREKMSPFECGFDPKSSSRMPFSIQFFLIAVLFIIFDIEIVIILPMVIMMKTSAMTSWAMTVSMFIIILVSGLLHEWKNGMLEWTF</sequence>